<dbReference type="GO" id="GO:0071555">
    <property type="term" value="P:cell wall organization"/>
    <property type="evidence" value="ECO:0007669"/>
    <property type="project" value="UniProtKB-UniRule"/>
</dbReference>
<dbReference type="GO" id="GO:0016740">
    <property type="term" value="F:transferase activity"/>
    <property type="evidence" value="ECO:0007669"/>
    <property type="project" value="UniProtKB-KW"/>
</dbReference>
<keyword evidence="5 9" id="KW-0133">Cell shape</keyword>
<dbReference type="EMBL" id="JACEOL010000009">
    <property type="protein sequence ID" value="MBA4601524.1"/>
    <property type="molecule type" value="Genomic_DNA"/>
</dbReference>
<protein>
    <submittedName>
        <fullName evidence="14">SH3 domain-containing protein</fullName>
    </submittedName>
</protein>
<keyword evidence="7 9" id="KW-0961">Cell wall biogenesis/degradation</keyword>
<dbReference type="SMART" id="SM00287">
    <property type="entry name" value="SH3b"/>
    <property type="match status" value="2"/>
</dbReference>
<sequence length="305" mass="33262">MIRLNWTSFFILTFSFALAMLLIPAPVTHAAPADYKIEVNKATNRLYLYEGNTVKKVYPVATGRTSKLTPEGTFPVAVKINKPGWKGIAGGDPENPLGDRWIGLTVNGDLGRTYGIHGTNQPTSIGKHVSNGCVRMQNQDVIELAKLIPEGTPVWIHSGKSNNQWRGNHKQGLQPASGTGTITGNAVNARTGPSLGAFIITKLNKGTRLAITGTVNDWVQVRLTNGQTAFVYQSYIRGNFHKTDHFLVVNVYLANIRSAPSLSSTVLQRVPKGMILTKTGKVGDFYQIRLKDGSTAYIHETCVTD</sequence>
<feature type="active site" description="Nucleophile" evidence="9">
    <location>
        <position position="133"/>
    </location>
</feature>
<feature type="signal peptide" evidence="11">
    <location>
        <begin position="1"/>
        <end position="30"/>
    </location>
</feature>
<evidence type="ECO:0000256" key="2">
    <source>
        <dbReference type="ARBA" id="ARBA00005992"/>
    </source>
</evidence>
<dbReference type="RefSeq" id="WP_181738053.1">
    <property type="nucleotide sequence ID" value="NZ_JACEOL010000009.1"/>
</dbReference>
<dbReference type="UniPathway" id="UPA00219"/>
<keyword evidence="15" id="KW-1185">Reference proteome</keyword>
<keyword evidence="11" id="KW-0732">Signal</keyword>
<dbReference type="InterPro" id="IPR003646">
    <property type="entry name" value="SH3-like_bac-type"/>
</dbReference>
<gene>
    <name evidence="14" type="ORF">H2C83_04140</name>
</gene>
<evidence type="ECO:0000256" key="8">
    <source>
        <dbReference type="ARBA" id="ARBA00060592"/>
    </source>
</evidence>
<dbReference type="FunFam" id="2.40.440.10:FF:000003">
    <property type="entry name" value="L,D-transpeptidase YciB"/>
    <property type="match status" value="1"/>
</dbReference>
<comment type="caution">
    <text evidence="14">The sequence shown here is derived from an EMBL/GenBank/DDBJ whole genome shotgun (WGS) entry which is preliminary data.</text>
</comment>
<dbReference type="InterPro" id="IPR050979">
    <property type="entry name" value="LD-transpeptidase"/>
</dbReference>
<proteinExistence type="inferred from homology"/>
<feature type="chain" id="PRO_5031355955" evidence="11">
    <location>
        <begin position="31"/>
        <end position="305"/>
    </location>
</feature>
<feature type="region of interest" description="Disordered" evidence="10">
    <location>
        <begin position="161"/>
        <end position="181"/>
    </location>
</feature>
<comment type="pathway">
    <text evidence="1 9">Cell wall biogenesis; peptidoglycan biosynthesis.</text>
</comment>
<evidence type="ECO:0000259" key="13">
    <source>
        <dbReference type="PROSITE" id="PS52029"/>
    </source>
</evidence>
<reference evidence="14 15" key="1">
    <citation type="submission" date="2020-07" db="EMBL/GenBank/DDBJ databases">
        <title>Thermoactinomyces phylogeny.</title>
        <authorList>
            <person name="Dunlap C."/>
        </authorList>
    </citation>
    <scope>NUCLEOTIDE SEQUENCE [LARGE SCALE GENOMIC DNA]</scope>
    <source>
        <strain evidence="14 15">AMNI-1</strain>
    </source>
</reference>
<dbReference type="Gene3D" id="2.30.30.40">
    <property type="entry name" value="SH3 Domains"/>
    <property type="match status" value="2"/>
</dbReference>
<feature type="domain" description="L,D-TPase catalytic" evidence="13">
    <location>
        <begin position="35"/>
        <end position="157"/>
    </location>
</feature>
<evidence type="ECO:0000256" key="9">
    <source>
        <dbReference type="PROSITE-ProRule" id="PRU01373"/>
    </source>
</evidence>
<dbReference type="AlphaFoldDB" id="A0A7W1XQN2"/>
<evidence type="ECO:0000313" key="14">
    <source>
        <dbReference type="EMBL" id="MBA4601524.1"/>
    </source>
</evidence>
<feature type="active site" description="Proton donor/acceptor" evidence="9">
    <location>
        <position position="117"/>
    </location>
</feature>
<dbReference type="Pfam" id="PF08239">
    <property type="entry name" value="SH3_3"/>
    <property type="match status" value="2"/>
</dbReference>
<evidence type="ECO:0000256" key="4">
    <source>
        <dbReference type="ARBA" id="ARBA00022801"/>
    </source>
</evidence>
<dbReference type="Gene3D" id="2.40.440.10">
    <property type="entry name" value="L,D-transpeptidase catalytic domain-like"/>
    <property type="match status" value="1"/>
</dbReference>
<feature type="domain" description="SH3b" evidence="12">
    <location>
        <begin position="243"/>
        <end position="305"/>
    </location>
</feature>
<dbReference type="PANTHER" id="PTHR30582:SF4">
    <property type="entry name" value="L,D-TRANSPEPTIDASE YQJB-RELATED"/>
    <property type="match status" value="1"/>
</dbReference>
<dbReference type="Pfam" id="PF03734">
    <property type="entry name" value="YkuD"/>
    <property type="match status" value="1"/>
</dbReference>
<evidence type="ECO:0000256" key="11">
    <source>
        <dbReference type="SAM" id="SignalP"/>
    </source>
</evidence>
<dbReference type="GO" id="GO:0005576">
    <property type="term" value="C:extracellular region"/>
    <property type="evidence" value="ECO:0007669"/>
    <property type="project" value="TreeGrafter"/>
</dbReference>
<evidence type="ECO:0000256" key="10">
    <source>
        <dbReference type="SAM" id="MobiDB-lite"/>
    </source>
</evidence>
<organism evidence="14 15">
    <name type="scientific">Thermoactinomyces mirandus</name>
    <dbReference type="NCBI Taxonomy" id="2756294"/>
    <lineage>
        <taxon>Bacteria</taxon>
        <taxon>Bacillati</taxon>
        <taxon>Bacillota</taxon>
        <taxon>Bacilli</taxon>
        <taxon>Bacillales</taxon>
        <taxon>Thermoactinomycetaceae</taxon>
        <taxon>Thermoactinomyces</taxon>
    </lineage>
</organism>
<dbReference type="GO" id="GO:0008360">
    <property type="term" value="P:regulation of cell shape"/>
    <property type="evidence" value="ECO:0007669"/>
    <property type="project" value="UniProtKB-UniRule"/>
</dbReference>
<dbReference type="InterPro" id="IPR038063">
    <property type="entry name" value="Transpep_catalytic_dom"/>
</dbReference>
<dbReference type="GO" id="GO:0018104">
    <property type="term" value="P:peptidoglycan-protein cross-linking"/>
    <property type="evidence" value="ECO:0007669"/>
    <property type="project" value="TreeGrafter"/>
</dbReference>
<keyword evidence="6 9" id="KW-0573">Peptidoglycan synthesis</keyword>
<dbReference type="PROSITE" id="PS51781">
    <property type="entry name" value="SH3B"/>
    <property type="match status" value="2"/>
</dbReference>
<evidence type="ECO:0000256" key="1">
    <source>
        <dbReference type="ARBA" id="ARBA00004752"/>
    </source>
</evidence>
<accession>A0A7W1XQN2</accession>
<evidence type="ECO:0000256" key="7">
    <source>
        <dbReference type="ARBA" id="ARBA00023316"/>
    </source>
</evidence>
<dbReference type="GO" id="GO:0071972">
    <property type="term" value="F:peptidoglycan L,D-transpeptidase activity"/>
    <property type="evidence" value="ECO:0007669"/>
    <property type="project" value="TreeGrafter"/>
</dbReference>
<evidence type="ECO:0000259" key="12">
    <source>
        <dbReference type="PROSITE" id="PS51781"/>
    </source>
</evidence>
<comment type="pathway">
    <text evidence="8">Glycan biosynthesis.</text>
</comment>
<name>A0A7W1XQN2_9BACL</name>
<dbReference type="PANTHER" id="PTHR30582">
    <property type="entry name" value="L,D-TRANSPEPTIDASE"/>
    <property type="match status" value="1"/>
</dbReference>
<comment type="similarity">
    <text evidence="2">Belongs to the YkuD family.</text>
</comment>
<dbReference type="InterPro" id="IPR005490">
    <property type="entry name" value="LD_TPept_cat_dom"/>
</dbReference>
<keyword evidence="3" id="KW-0808">Transferase</keyword>
<evidence type="ECO:0000313" key="15">
    <source>
        <dbReference type="Proteomes" id="UP000538292"/>
    </source>
</evidence>
<dbReference type="CDD" id="cd16913">
    <property type="entry name" value="YkuD_like"/>
    <property type="match status" value="1"/>
</dbReference>
<evidence type="ECO:0000256" key="5">
    <source>
        <dbReference type="ARBA" id="ARBA00022960"/>
    </source>
</evidence>
<evidence type="ECO:0000256" key="3">
    <source>
        <dbReference type="ARBA" id="ARBA00022679"/>
    </source>
</evidence>
<evidence type="ECO:0000256" key="6">
    <source>
        <dbReference type="ARBA" id="ARBA00022984"/>
    </source>
</evidence>
<dbReference type="PROSITE" id="PS52029">
    <property type="entry name" value="LD_TPASE"/>
    <property type="match status" value="1"/>
</dbReference>
<dbReference type="Proteomes" id="UP000538292">
    <property type="component" value="Unassembled WGS sequence"/>
</dbReference>
<keyword evidence="4" id="KW-0378">Hydrolase</keyword>
<feature type="domain" description="SH3b" evidence="12">
    <location>
        <begin position="177"/>
        <end position="240"/>
    </location>
</feature>
<dbReference type="SUPFAM" id="SSF141523">
    <property type="entry name" value="L,D-transpeptidase catalytic domain-like"/>
    <property type="match status" value="1"/>
</dbReference>